<evidence type="ECO:0000313" key="2">
    <source>
        <dbReference type="EMBL" id="MBW60580.1"/>
    </source>
</evidence>
<accession>A0A2M4C5J5</accession>
<reference evidence="2" key="1">
    <citation type="submission" date="2018-01" db="EMBL/GenBank/DDBJ databases">
        <title>An insight into the sialome of Amazonian anophelines.</title>
        <authorList>
            <person name="Ribeiro J.M."/>
            <person name="Scarpassa V."/>
            <person name="Calvo E."/>
        </authorList>
    </citation>
    <scope>NUCLEOTIDE SEQUENCE</scope>
    <source>
        <tissue evidence="2">Salivary glands</tissue>
    </source>
</reference>
<feature type="signal peptide" evidence="1">
    <location>
        <begin position="1"/>
        <end position="16"/>
    </location>
</feature>
<dbReference type="AlphaFoldDB" id="A0A2M4C5J5"/>
<feature type="chain" id="PRO_5014779216" evidence="1">
    <location>
        <begin position="17"/>
        <end position="332"/>
    </location>
</feature>
<keyword evidence="1" id="KW-0732">Signal</keyword>
<organism evidence="2">
    <name type="scientific">Anopheles marajoara</name>
    <dbReference type="NCBI Taxonomy" id="58244"/>
    <lineage>
        <taxon>Eukaryota</taxon>
        <taxon>Metazoa</taxon>
        <taxon>Ecdysozoa</taxon>
        <taxon>Arthropoda</taxon>
        <taxon>Hexapoda</taxon>
        <taxon>Insecta</taxon>
        <taxon>Pterygota</taxon>
        <taxon>Neoptera</taxon>
        <taxon>Endopterygota</taxon>
        <taxon>Diptera</taxon>
        <taxon>Nematocera</taxon>
        <taxon>Culicoidea</taxon>
        <taxon>Culicidae</taxon>
        <taxon>Anophelinae</taxon>
        <taxon>Anopheles</taxon>
    </lineage>
</organism>
<dbReference type="EMBL" id="GGFJ01011439">
    <property type="protein sequence ID" value="MBW60580.1"/>
    <property type="molecule type" value="Transcribed_RNA"/>
</dbReference>
<evidence type="ECO:0000256" key="1">
    <source>
        <dbReference type="SAM" id="SignalP"/>
    </source>
</evidence>
<sequence length="332" mass="38328">MVLLVLLDLLDRFTDMLVEVVQSACHLSSPVLLQPLPTSVLQEEIVDVAYVALVTFSHRCTTTTTATTQIMIVSSAFSGRLLTHRARLHHLRCHVDDLGCVRNVHVVHRPPIDICWSICLARDHSSFHILSLHPFAGFTRELRWRWLSDLVPAELHRGRQWLGVCTDRRGVVRSLRASAIVSHRLVALLVAYVGHTGRFAFKHFQQRFTQLADPFSGRRRRHHHRFMFHIRVPLAQHHLLLWPAGLPAVLFHFARRRGGWWSRGRRVTIRRSKVIGLFGFVLRQIEGNVFVKVLEDVEETLAHCDRWWWRSAVLLLITVTGQCVMGCVRFDE</sequence>
<protein>
    <submittedName>
        <fullName evidence="2">Putative secreted protein</fullName>
    </submittedName>
</protein>
<name>A0A2M4C5J5_9DIPT</name>
<proteinExistence type="predicted"/>